<sequence length="87" mass="8070">MWRGAASSDWAGGGGWGASGVEPKGEIGVLSLLAGILAGVAAGLVVVLLTTGSTGGESAGGCLGSAGADDAVARFEDHASSVGAAGI</sequence>
<evidence type="ECO:0000256" key="1">
    <source>
        <dbReference type="SAM" id="Phobius"/>
    </source>
</evidence>
<organism evidence="2 3">
    <name type="scientific">Hibiscus sabdariffa</name>
    <name type="common">roselle</name>
    <dbReference type="NCBI Taxonomy" id="183260"/>
    <lineage>
        <taxon>Eukaryota</taxon>
        <taxon>Viridiplantae</taxon>
        <taxon>Streptophyta</taxon>
        <taxon>Embryophyta</taxon>
        <taxon>Tracheophyta</taxon>
        <taxon>Spermatophyta</taxon>
        <taxon>Magnoliopsida</taxon>
        <taxon>eudicotyledons</taxon>
        <taxon>Gunneridae</taxon>
        <taxon>Pentapetalae</taxon>
        <taxon>rosids</taxon>
        <taxon>malvids</taxon>
        <taxon>Malvales</taxon>
        <taxon>Malvaceae</taxon>
        <taxon>Malvoideae</taxon>
        <taxon>Hibiscus</taxon>
    </lineage>
</organism>
<gene>
    <name evidence="2" type="ORF">V6N11_058664</name>
</gene>
<evidence type="ECO:0000313" key="3">
    <source>
        <dbReference type="Proteomes" id="UP001396334"/>
    </source>
</evidence>
<keyword evidence="1" id="KW-0472">Membrane</keyword>
<protein>
    <submittedName>
        <fullName evidence="2">Uncharacterized protein</fullName>
    </submittedName>
</protein>
<comment type="caution">
    <text evidence="2">The sequence shown here is derived from an EMBL/GenBank/DDBJ whole genome shotgun (WGS) entry which is preliminary data.</text>
</comment>
<evidence type="ECO:0000313" key="2">
    <source>
        <dbReference type="EMBL" id="KAK9044772.1"/>
    </source>
</evidence>
<name>A0ABR2U4X2_9ROSI</name>
<reference evidence="2 3" key="1">
    <citation type="journal article" date="2024" name="G3 (Bethesda)">
        <title>Genome assembly of Hibiscus sabdariffa L. provides insights into metabolisms of medicinal natural products.</title>
        <authorList>
            <person name="Kim T."/>
        </authorList>
    </citation>
    <scope>NUCLEOTIDE SEQUENCE [LARGE SCALE GENOMIC DNA]</scope>
    <source>
        <strain evidence="2">TK-2024</strain>
        <tissue evidence="2">Old leaves</tissue>
    </source>
</reference>
<keyword evidence="1" id="KW-1133">Transmembrane helix</keyword>
<accession>A0ABR2U4X2</accession>
<proteinExistence type="predicted"/>
<keyword evidence="1" id="KW-0812">Transmembrane</keyword>
<dbReference type="EMBL" id="JBBPBN010000002">
    <property type="protein sequence ID" value="KAK9044772.1"/>
    <property type="molecule type" value="Genomic_DNA"/>
</dbReference>
<feature type="transmembrane region" description="Helical" evidence="1">
    <location>
        <begin position="27"/>
        <end position="49"/>
    </location>
</feature>
<keyword evidence="3" id="KW-1185">Reference proteome</keyword>
<dbReference type="Proteomes" id="UP001396334">
    <property type="component" value="Unassembled WGS sequence"/>
</dbReference>